<dbReference type="Proteomes" id="UP000605805">
    <property type="component" value="Unassembled WGS sequence"/>
</dbReference>
<evidence type="ECO:0000313" key="1">
    <source>
        <dbReference type="EMBL" id="HIP56733.1"/>
    </source>
</evidence>
<sequence length="385" mass="43574">MKLKRLVIALVLAIIVLQCFELRSELVSYAGASPLNSGWDGTSDLAKLIRSLGYNVAIVESWLHYLLQRSIQQLSRDCGIVLLISPERPLPLVDTLALLLLIKLWHYNIVIADEGPFSSSILRALNLDISIDFENMVRQTRLAISVIDGKSLRIVLNYFSPLVLGPRSRKLCRVIALFSDRVVGVMCRVDKSTVVVLGDGTLFINAVIRAVSERNPNVRLVTLLLRELCPGNGAVAINAVGYPLRYVSIEELRSMGLRDEDLLRHTLSPYRYLSPGLRNALWVIDTDYRASTVVAFIVLIAVMRIFLRIASSNSSTGTEVRVGVKLNTLRRSIDILTSMCREVDDDLCHYIKRFRRIDLNTVNRWFAEDSKLRERVLKVMLKWIR</sequence>
<dbReference type="AlphaFoldDB" id="A0A832YX33"/>
<comment type="caution">
    <text evidence="1">The sequence shown here is derived from an EMBL/GenBank/DDBJ whole genome shotgun (WGS) entry which is preliminary data.</text>
</comment>
<gene>
    <name evidence="1" type="ORF">EYH02_01475</name>
</gene>
<proteinExistence type="predicted"/>
<dbReference type="EMBL" id="DQTV01000033">
    <property type="protein sequence ID" value="HIP56733.1"/>
    <property type="molecule type" value="Genomic_DNA"/>
</dbReference>
<name>A0A832YX33_9CREN</name>
<evidence type="ECO:0000313" key="2">
    <source>
        <dbReference type="Proteomes" id="UP000605805"/>
    </source>
</evidence>
<accession>A0A832YX33</accession>
<protein>
    <submittedName>
        <fullName evidence="1">DUF4350 domain-containing protein</fullName>
    </submittedName>
</protein>
<organism evidence="1 2">
    <name type="scientific">Ignisphaera aggregans</name>
    <dbReference type="NCBI Taxonomy" id="334771"/>
    <lineage>
        <taxon>Archaea</taxon>
        <taxon>Thermoproteota</taxon>
        <taxon>Thermoprotei</taxon>
        <taxon>Desulfurococcales</taxon>
        <taxon>Desulfurococcaceae</taxon>
        <taxon>Ignisphaera</taxon>
    </lineage>
</organism>
<reference evidence="1" key="1">
    <citation type="journal article" date="2020" name="ISME J.">
        <title>Gammaproteobacteria mediating utilization of methyl-, sulfur- and petroleum organic compounds in deep ocean hydrothermal plumes.</title>
        <authorList>
            <person name="Zhou Z."/>
            <person name="Liu Y."/>
            <person name="Pan J."/>
            <person name="Cron B.R."/>
            <person name="Toner B.M."/>
            <person name="Anantharaman K."/>
            <person name="Breier J.A."/>
            <person name="Dick G.J."/>
            <person name="Li M."/>
        </authorList>
    </citation>
    <scope>NUCLEOTIDE SEQUENCE</scope>
    <source>
        <strain evidence="1">SZUA-1435</strain>
    </source>
</reference>